<keyword evidence="2" id="KW-1185">Reference proteome</keyword>
<sequence>MHRNLTKFVLSLEHLVLKSTLLDLFLWNRYNQNKLAFTSDLSKKLYNTKHKLHDFAQSIIQGDKDSLKSIHLVL</sequence>
<protein>
    <submittedName>
        <fullName evidence="1">Uncharacterized protein</fullName>
    </submittedName>
</protein>
<evidence type="ECO:0000313" key="2">
    <source>
        <dbReference type="Proteomes" id="UP000199138"/>
    </source>
</evidence>
<reference evidence="2" key="1">
    <citation type="submission" date="2016-10" db="EMBL/GenBank/DDBJ databases">
        <authorList>
            <person name="Varghese N."/>
            <person name="Submissions S."/>
        </authorList>
    </citation>
    <scope>NUCLEOTIDE SEQUENCE [LARGE SCALE GENOMIC DNA]</scope>
    <source>
        <strain evidence="2">CGMCC 1.12333</strain>
    </source>
</reference>
<name>A0A1I7H610_9FLAO</name>
<dbReference type="Proteomes" id="UP000199138">
    <property type="component" value="Unassembled WGS sequence"/>
</dbReference>
<dbReference type="STRING" id="1224947.SAMN05216480_107105"/>
<proteinExistence type="predicted"/>
<gene>
    <name evidence="1" type="ORF">SAMN05216480_107105</name>
</gene>
<evidence type="ECO:0000313" key="1">
    <source>
        <dbReference type="EMBL" id="SFU56128.1"/>
    </source>
</evidence>
<dbReference type="EMBL" id="FPBK01000007">
    <property type="protein sequence ID" value="SFU56128.1"/>
    <property type="molecule type" value="Genomic_DNA"/>
</dbReference>
<accession>A0A1I7H610</accession>
<organism evidence="1 2">
    <name type="scientific">Pustulibacterium marinum</name>
    <dbReference type="NCBI Taxonomy" id="1224947"/>
    <lineage>
        <taxon>Bacteria</taxon>
        <taxon>Pseudomonadati</taxon>
        <taxon>Bacteroidota</taxon>
        <taxon>Flavobacteriia</taxon>
        <taxon>Flavobacteriales</taxon>
        <taxon>Flavobacteriaceae</taxon>
        <taxon>Pustulibacterium</taxon>
    </lineage>
</organism>
<dbReference type="AlphaFoldDB" id="A0A1I7H610"/>